<accession>A0A164NSV6</accession>
<reference evidence="1 2" key="1">
    <citation type="submission" date="2016-03" db="EMBL/GenBank/DDBJ databases">
        <title>EvidentialGene: Evidence-directed Construction of Genes on Genomes.</title>
        <authorList>
            <person name="Gilbert D.G."/>
            <person name="Choi J.-H."/>
            <person name="Mockaitis K."/>
            <person name="Colbourne J."/>
            <person name="Pfrender M."/>
        </authorList>
    </citation>
    <scope>NUCLEOTIDE SEQUENCE [LARGE SCALE GENOMIC DNA]</scope>
    <source>
        <strain evidence="1 2">Xinb3</strain>
        <tissue evidence="1">Complete organism</tissue>
    </source>
</reference>
<sequence length="41" mass="4616">MNLEVSFKIEVVNAHSLTLIQTTREIFTCSFAFDAKDSLPV</sequence>
<dbReference type="EMBL" id="LRGB01002829">
    <property type="protein sequence ID" value="KZS06208.1"/>
    <property type="molecule type" value="Genomic_DNA"/>
</dbReference>
<comment type="caution">
    <text evidence="1">The sequence shown here is derived from an EMBL/GenBank/DDBJ whole genome shotgun (WGS) entry which is preliminary data.</text>
</comment>
<gene>
    <name evidence="1" type="ORF">APZ42_030402</name>
</gene>
<protein>
    <submittedName>
        <fullName evidence="1">Uncharacterized protein</fullName>
    </submittedName>
</protein>
<name>A0A164NSV6_9CRUS</name>
<organism evidence="1 2">
    <name type="scientific">Daphnia magna</name>
    <dbReference type="NCBI Taxonomy" id="35525"/>
    <lineage>
        <taxon>Eukaryota</taxon>
        <taxon>Metazoa</taxon>
        <taxon>Ecdysozoa</taxon>
        <taxon>Arthropoda</taxon>
        <taxon>Crustacea</taxon>
        <taxon>Branchiopoda</taxon>
        <taxon>Diplostraca</taxon>
        <taxon>Cladocera</taxon>
        <taxon>Anomopoda</taxon>
        <taxon>Daphniidae</taxon>
        <taxon>Daphnia</taxon>
    </lineage>
</organism>
<evidence type="ECO:0000313" key="2">
    <source>
        <dbReference type="Proteomes" id="UP000076858"/>
    </source>
</evidence>
<evidence type="ECO:0000313" key="1">
    <source>
        <dbReference type="EMBL" id="KZS06208.1"/>
    </source>
</evidence>
<proteinExistence type="predicted"/>
<dbReference type="AlphaFoldDB" id="A0A164NSV6"/>
<keyword evidence="2" id="KW-1185">Reference proteome</keyword>
<dbReference type="Proteomes" id="UP000076858">
    <property type="component" value="Unassembled WGS sequence"/>
</dbReference>